<sequence>MFPTHSTARILGALLSISRLVQADVEALWLEPSLKWYGVDGNWSSMGLFVGEPAQQVDVTVSTCLSEIWVVETTGCGSSVLCETARGGLFDRRASNSWTSLGPWQLGLDYLGQGGNGDYAMETVVVYDSVSRWQTTLQKQVVAGINDTDYYTGFFGLGITPGRFGDTVAPSPISALVERDGTIPSHSYGYTAGAYYGGPYGTPLSLTLGGYDENRFVSHGTNFSLNPRTRLPEVLVRGATATIGSIEKAPTAWTSTSVPLMSFNESVTAIIDSSTPYLWLPTVVCDRFAQALNLTWNDTLDLYTFTDNAVFESFSDTDLSFTFSLSSADNQDNFGRPFDVPGVVNITISANAFAQTLRYPFMDVFQYGDRAVLYFPLRRTDFGNQMIIGRSFLQEAYLKVNYEASTFSVHQALFPDNPARNKSIVTVKSSENSPYPGPATASDNSEGLSKSATVGIIIGACLIVLSISFTVWWLRRRKRKQKKAVNTEVDIKDTDSSVEPETPRTPVARMFSRITRRLPGRRSRRGVAHEMSGDNTQPVEVGGAERYELAVPLEPVELDATDAHSINGTTELGTEETHEISSYELARRKMERQLQGPVPEYTPGPSPLESPIEGAEKSFQDISRVPHYRPSNRSLRSDSTSLSPASTPTHDNYSYSIPSPMTPYGEWPTSRMPDFPSPAFNPPSSFSRSLSHSGSTYSPPSPGTLDHRPLSRSASSSGSPPSTNASLMPPVPTFQRAPIDPSKVVCLGPLPNNIRPPHPTSMPRLLSPAGHAFTLPTIPSAAESRRESTADTLGSNFTVDEEAHIRDEIERNGTFGEPVAEEEPELHSARSFGTLDGTDLVHIPQPTTPITATPNTGRLETRVDLVHVPTPVDPTVVSSSAAQRLNGFDLVHVPQPAEKRYSWEQ</sequence>
<evidence type="ECO:0000256" key="7">
    <source>
        <dbReference type="SAM" id="SignalP"/>
    </source>
</evidence>
<dbReference type="PANTHER" id="PTHR15549:SF26">
    <property type="entry name" value="AXIAL BUDDING PATTERN PROTEIN 2-RELATED"/>
    <property type="match status" value="1"/>
</dbReference>
<feature type="signal peptide" evidence="7">
    <location>
        <begin position="1"/>
        <end position="23"/>
    </location>
</feature>
<organism evidence="9 10">
    <name type="scientific">Neoarthrinium moseri</name>
    <dbReference type="NCBI Taxonomy" id="1658444"/>
    <lineage>
        <taxon>Eukaryota</taxon>
        <taxon>Fungi</taxon>
        <taxon>Dikarya</taxon>
        <taxon>Ascomycota</taxon>
        <taxon>Pezizomycotina</taxon>
        <taxon>Sordariomycetes</taxon>
        <taxon>Xylariomycetidae</taxon>
        <taxon>Amphisphaeriales</taxon>
        <taxon>Apiosporaceae</taxon>
        <taxon>Neoarthrinium</taxon>
    </lineage>
</organism>
<dbReference type="InterPro" id="IPR021109">
    <property type="entry name" value="Peptidase_aspartic_dom_sf"/>
</dbReference>
<feature type="domain" description="Peptidase A1" evidence="8">
    <location>
        <begin position="44"/>
        <end position="410"/>
    </location>
</feature>
<dbReference type="Pfam" id="PF00026">
    <property type="entry name" value="Asp"/>
    <property type="match status" value="1"/>
</dbReference>
<keyword evidence="2 6" id="KW-0812">Transmembrane</keyword>
<evidence type="ECO:0000313" key="10">
    <source>
        <dbReference type="Proteomes" id="UP000829685"/>
    </source>
</evidence>
<keyword evidence="10" id="KW-1185">Reference proteome</keyword>
<feature type="compositionally biased region" description="Low complexity" evidence="5">
    <location>
        <begin position="711"/>
        <end position="726"/>
    </location>
</feature>
<keyword evidence="4 6" id="KW-0472">Membrane</keyword>
<evidence type="ECO:0000256" key="1">
    <source>
        <dbReference type="ARBA" id="ARBA00004167"/>
    </source>
</evidence>
<feature type="compositionally biased region" description="Polar residues" evidence="5">
    <location>
        <begin position="631"/>
        <end position="658"/>
    </location>
</feature>
<evidence type="ECO:0000313" key="9">
    <source>
        <dbReference type="EMBL" id="KAI1857724.1"/>
    </source>
</evidence>
<feature type="region of interest" description="Disordered" evidence="5">
    <location>
        <begin position="675"/>
        <end position="736"/>
    </location>
</feature>
<evidence type="ECO:0000259" key="8">
    <source>
        <dbReference type="PROSITE" id="PS51767"/>
    </source>
</evidence>
<proteinExistence type="predicted"/>
<keyword evidence="7" id="KW-0732">Signal</keyword>
<evidence type="ECO:0000256" key="3">
    <source>
        <dbReference type="ARBA" id="ARBA00022989"/>
    </source>
</evidence>
<protein>
    <recommendedName>
        <fullName evidence="8">Peptidase A1 domain-containing protein</fullName>
    </recommendedName>
</protein>
<dbReference type="GO" id="GO:0016020">
    <property type="term" value="C:membrane"/>
    <property type="evidence" value="ECO:0007669"/>
    <property type="project" value="UniProtKB-SubCell"/>
</dbReference>
<dbReference type="PANTHER" id="PTHR15549">
    <property type="entry name" value="PAIRED IMMUNOGLOBULIN-LIKE TYPE 2 RECEPTOR"/>
    <property type="match status" value="1"/>
</dbReference>
<comment type="subcellular location">
    <subcellularLocation>
        <location evidence="1">Membrane</location>
        <topology evidence="1">Single-pass membrane protein</topology>
    </subcellularLocation>
</comment>
<feature type="region of interest" description="Disordered" evidence="5">
    <location>
        <begin position="619"/>
        <end position="658"/>
    </location>
</feature>
<feature type="compositionally biased region" description="Low complexity" evidence="5">
    <location>
        <begin position="682"/>
        <end position="698"/>
    </location>
</feature>
<feature type="chain" id="PRO_5040230002" description="Peptidase A1 domain-containing protein" evidence="7">
    <location>
        <begin position="24"/>
        <end position="905"/>
    </location>
</feature>
<feature type="region of interest" description="Disordered" evidence="5">
    <location>
        <begin position="427"/>
        <end position="446"/>
    </location>
</feature>
<evidence type="ECO:0000256" key="2">
    <source>
        <dbReference type="ARBA" id="ARBA00022692"/>
    </source>
</evidence>
<feature type="transmembrane region" description="Helical" evidence="6">
    <location>
        <begin position="452"/>
        <end position="474"/>
    </location>
</feature>
<dbReference type="SUPFAM" id="SSF50630">
    <property type="entry name" value="Acid proteases"/>
    <property type="match status" value="1"/>
</dbReference>
<reference evidence="9" key="1">
    <citation type="submission" date="2021-03" db="EMBL/GenBank/DDBJ databases">
        <title>Revisited historic fungal species revealed as producer of novel bioactive compounds through whole genome sequencing and comparative genomics.</title>
        <authorList>
            <person name="Vignolle G.A."/>
            <person name="Hochenegger N."/>
            <person name="Mach R.L."/>
            <person name="Mach-Aigner A.R."/>
            <person name="Javad Rahimi M."/>
            <person name="Salim K.A."/>
            <person name="Chan C.M."/>
            <person name="Lim L.B.L."/>
            <person name="Cai F."/>
            <person name="Druzhinina I.S."/>
            <person name="U'Ren J.M."/>
            <person name="Derntl C."/>
        </authorList>
    </citation>
    <scope>NUCLEOTIDE SEQUENCE</scope>
    <source>
        <strain evidence="9">TUCIM 5799</strain>
    </source>
</reference>
<dbReference type="Proteomes" id="UP000829685">
    <property type="component" value="Unassembled WGS sequence"/>
</dbReference>
<name>A0A9P9WD96_9PEZI</name>
<dbReference type="InterPro" id="IPR033121">
    <property type="entry name" value="PEPTIDASE_A1"/>
</dbReference>
<dbReference type="EMBL" id="JAFIMR010000039">
    <property type="protein sequence ID" value="KAI1857724.1"/>
    <property type="molecule type" value="Genomic_DNA"/>
</dbReference>
<dbReference type="CDD" id="cd05471">
    <property type="entry name" value="pepsin_like"/>
    <property type="match status" value="1"/>
</dbReference>
<comment type="caution">
    <text evidence="9">The sequence shown here is derived from an EMBL/GenBank/DDBJ whole genome shotgun (WGS) entry which is preliminary data.</text>
</comment>
<dbReference type="PROSITE" id="PS51767">
    <property type="entry name" value="PEPTIDASE_A1"/>
    <property type="match status" value="1"/>
</dbReference>
<evidence type="ECO:0000256" key="5">
    <source>
        <dbReference type="SAM" id="MobiDB-lite"/>
    </source>
</evidence>
<gene>
    <name evidence="9" type="ORF">JX265_011139</name>
</gene>
<evidence type="ECO:0000256" key="6">
    <source>
        <dbReference type="SAM" id="Phobius"/>
    </source>
</evidence>
<dbReference type="Gene3D" id="2.40.70.10">
    <property type="entry name" value="Acid Proteases"/>
    <property type="match status" value="2"/>
</dbReference>
<accession>A0A9P9WD96</accession>
<evidence type="ECO:0000256" key="4">
    <source>
        <dbReference type="ARBA" id="ARBA00023136"/>
    </source>
</evidence>
<dbReference type="GO" id="GO:0071944">
    <property type="term" value="C:cell periphery"/>
    <property type="evidence" value="ECO:0007669"/>
    <property type="project" value="UniProtKB-ARBA"/>
</dbReference>
<dbReference type="AlphaFoldDB" id="A0A9P9WD96"/>
<dbReference type="InterPro" id="IPR051694">
    <property type="entry name" value="Immunoregulatory_rcpt-like"/>
</dbReference>
<feature type="region of interest" description="Disordered" evidence="5">
    <location>
        <begin position="520"/>
        <end position="539"/>
    </location>
</feature>
<keyword evidence="3 6" id="KW-1133">Transmembrane helix</keyword>
<dbReference type="InterPro" id="IPR034164">
    <property type="entry name" value="Pepsin-like_dom"/>
</dbReference>